<name>A0A6M0RG88_9CYAN</name>
<dbReference type="SMART" id="SM00388">
    <property type="entry name" value="HisKA"/>
    <property type="match status" value="1"/>
</dbReference>
<keyword evidence="13" id="KW-1185">Reference proteome</keyword>
<proteinExistence type="inferred from homology"/>
<dbReference type="CDD" id="cd00082">
    <property type="entry name" value="HisKA"/>
    <property type="match status" value="1"/>
</dbReference>
<dbReference type="Pfam" id="PF00512">
    <property type="entry name" value="HisKA"/>
    <property type="match status" value="1"/>
</dbReference>
<dbReference type="PRINTS" id="PR00344">
    <property type="entry name" value="BCTRLSENSOR"/>
</dbReference>
<dbReference type="InterPro" id="IPR036890">
    <property type="entry name" value="HATPase_C_sf"/>
</dbReference>
<keyword evidence="9" id="KW-0472">Membrane</keyword>
<dbReference type="InterPro" id="IPR003594">
    <property type="entry name" value="HATPase_dom"/>
</dbReference>
<dbReference type="AlphaFoldDB" id="A0A6M0RG88"/>
<dbReference type="PROSITE" id="PS50110">
    <property type="entry name" value="RESPONSE_REGULATORY"/>
    <property type="match status" value="2"/>
</dbReference>
<dbReference type="GO" id="GO:0000155">
    <property type="term" value="F:phosphorelay sensor kinase activity"/>
    <property type="evidence" value="ECO:0007669"/>
    <property type="project" value="InterPro"/>
</dbReference>
<dbReference type="EC" id="2.7.13.3" evidence="3"/>
<sequence length="891" mass="99815">MSWWSPNWLRLLRRCEPLLPGLFVSSFVVSLSYLGLIKPLDNISSDVLIRLRGSRAWSDELIVIGIDDRTLKKLGSHPLPRSNYVELLEFLLESNNRVAAFDVLMPDKTKDDAALAEVMAAHQGVVLAETVDEEGEILQAHDLLYKNAIASGHIDDYSDDFDGVTRRHKIHINNSRSFAKATAEAYSLTTDILDIPSFDNGVMLLNWPAPVADLPFRSFIDVLERKIPVEDFNNKIVIIGDMATGRDRWIRTPFDKDTPVEGAFVYAAALHNLLQENWLRTINPHFVAAMLLLVGPIISWRLQGRSFVPQLGIWIIGTGSWFIICWLAIYQNYALPVVAPMLVLGLTESFIVFTDRLRSSAILQARNEFLGTMSHELRTPLNAIIGVSEMMQETNLDPRQREFSETIQNSSQALLALINDVLDFSKIEAGRLVLEEHPVNLRNSVEESLDIVATRAANKPLDLVYMVDPETPPVIISDPIRLRQILLNLLSNAVKFTDKGEVAVMVQLAPSDDLGVPVIRRAHPATQSVLLLFTVRDTGIGIPADRLAQIFEPFRQASTSTTRKYGGTGLGLTISQRLAETMGGRLWVESEINKGSSFFFTIRAHVDPVTVQSERPEALANWADQRILVIDKNITRRTSLRWQLEVLDMEVVFCRSVAEALLLVQQGQQFDSLILDAAITKIDRFSAIESLRQAMDKPNMPLILLADLKENLSQEEQPDIAIVWKPIKQAALYRALMHIHPKSVPAPVINSASECIEDGDQSLMRLKVLIADDNPVNQRVAQHMLQLLGHQADTVATGGAAIEAVEQGDYDVILMDMRMPQMSGVEATRRIRQLGQKILQPWIIAMTANASSEDRDYCLKVGMNDYLSKPIRRDSLARTFMNINSRNLPTD</sequence>
<dbReference type="InterPro" id="IPR004358">
    <property type="entry name" value="Sig_transdc_His_kin-like_C"/>
</dbReference>
<evidence type="ECO:0000259" key="11">
    <source>
        <dbReference type="PROSITE" id="PS50110"/>
    </source>
</evidence>
<comment type="similarity">
    <text evidence="2">In the N-terminal section; belongs to the phytochrome family.</text>
</comment>
<feature type="transmembrane region" description="Helical" evidence="9">
    <location>
        <begin position="311"/>
        <end position="329"/>
    </location>
</feature>
<evidence type="ECO:0000256" key="7">
    <source>
        <dbReference type="ARBA" id="ARBA00074306"/>
    </source>
</evidence>
<feature type="transmembrane region" description="Helical" evidence="9">
    <location>
        <begin position="335"/>
        <end position="353"/>
    </location>
</feature>
<dbReference type="Pfam" id="PF02518">
    <property type="entry name" value="HATPase_c"/>
    <property type="match status" value="1"/>
</dbReference>
<dbReference type="SUPFAM" id="SSF47384">
    <property type="entry name" value="Homodimeric domain of signal transducing histidine kinase"/>
    <property type="match status" value="1"/>
</dbReference>
<dbReference type="Proteomes" id="UP000481033">
    <property type="component" value="Unassembled WGS sequence"/>
</dbReference>
<evidence type="ECO:0000256" key="5">
    <source>
        <dbReference type="ARBA" id="ARBA00022777"/>
    </source>
</evidence>
<evidence type="ECO:0000256" key="4">
    <source>
        <dbReference type="ARBA" id="ARBA00022553"/>
    </source>
</evidence>
<feature type="transmembrane region" description="Helical" evidence="9">
    <location>
        <begin position="18"/>
        <end position="36"/>
    </location>
</feature>
<dbReference type="FunFam" id="3.30.565.10:FF:000010">
    <property type="entry name" value="Sensor histidine kinase RcsC"/>
    <property type="match status" value="1"/>
</dbReference>
<dbReference type="EMBL" id="QXHD01000003">
    <property type="protein sequence ID" value="NEZ54752.1"/>
    <property type="molecule type" value="Genomic_DNA"/>
</dbReference>
<feature type="domain" description="Response regulatory" evidence="11">
    <location>
        <begin position="767"/>
        <end position="884"/>
    </location>
</feature>
<dbReference type="RefSeq" id="WP_163696396.1">
    <property type="nucleotide sequence ID" value="NZ_QXHD01000003.1"/>
</dbReference>
<dbReference type="InterPro" id="IPR005467">
    <property type="entry name" value="His_kinase_dom"/>
</dbReference>
<dbReference type="InterPro" id="IPR036097">
    <property type="entry name" value="HisK_dim/P_sf"/>
</dbReference>
<comment type="catalytic activity">
    <reaction evidence="1">
        <text>ATP + protein L-histidine = ADP + protein N-phospho-L-histidine.</text>
        <dbReference type="EC" id="2.7.13.3"/>
    </reaction>
</comment>
<evidence type="ECO:0000256" key="6">
    <source>
        <dbReference type="ARBA" id="ARBA00023012"/>
    </source>
</evidence>
<evidence type="ECO:0000313" key="13">
    <source>
        <dbReference type="Proteomes" id="UP000481033"/>
    </source>
</evidence>
<dbReference type="Gene3D" id="1.10.287.130">
    <property type="match status" value="1"/>
</dbReference>
<dbReference type="Gene3D" id="3.30.565.10">
    <property type="entry name" value="Histidine kinase-like ATPase, C-terminal domain"/>
    <property type="match status" value="1"/>
</dbReference>
<dbReference type="InterPro" id="IPR007890">
    <property type="entry name" value="CHASE2"/>
</dbReference>
<keyword evidence="9" id="KW-0812">Transmembrane</keyword>
<reference evidence="12 13" key="1">
    <citation type="journal article" date="2020" name="Microb. Ecol.">
        <title>Ecogenomics of the Marine Benthic Filamentous Cyanobacterium Adonisia.</title>
        <authorList>
            <person name="Walter J.M."/>
            <person name="Coutinho F.H."/>
            <person name="Leomil L."/>
            <person name="Hargreaves P.I."/>
            <person name="Campeao M.E."/>
            <person name="Vieira V.V."/>
            <person name="Silva B.S."/>
            <person name="Fistarol G.O."/>
            <person name="Salomon P.S."/>
            <person name="Sawabe T."/>
            <person name="Mino S."/>
            <person name="Hosokawa M."/>
            <person name="Miyashita H."/>
            <person name="Maruyama F."/>
            <person name="van Verk M.C."/>
            <person name="Dutilh B.E."/>
            <person name="Thompson C.C."/>
            <person name="Thompson F.L."/>
        </authorList>
    </citation>
    <scope>NUCLEOTIDE SEQUENCE [LARGE SCALE GENOMIC DNA]</scope>
    <source>
        <strain evidence="12 13">CCMR0081</strain>
    </source>
</reference>
<keyword evidence="5" id="KW-0808">Transferase</keyword>
<feature type="domain" description="Response regulatory" evidence="11">
    <location>
        <begin position="626"/>
        <end position="740"/>
    </location>
</feature>
<gene>
    <name evidence="12" type="ORF">DXZ20_03395</name>
</gene>
<dbReference type="PROSITE" id="PS50109">
    <property type="entry name" value="HIS_KIN"/>
    <property type="match status" value="1"/>
</dbReference>
<keyword evidence="6" id="KW-0902">Two-component regulatory system</keyword>
<keyword evidence="5" id="KW-0418">Kinase</keyword>
<comment type="caution">
    <text evidence="12">The sequence shown here is derived from an EMBL/GenBank/DDBJ whole genome shotgun (WGS) entry which is preliminary data.</text>
</comment>
<dbReference type="Pfam" id="PF00072">
    <property type="entry name" value="Response_reg"/>
    <property type="match status" value="1"/>
</dbReference>
<dbReference type="SMART" id="SM00387">
    <property type="entry name" value="HATPase_c"/>
    <property type="match status" value="1"/>
</dbReference>
<dbReference type="InterPro" id="IPR011006">
    <property type="entry name" value="CheY-like_superfamily"/>
</dbReference>
<evidence type="ECO:0000256" key="2">
    <source>
        <dbReference type="ARBA" id="ARBA00006402"/>
    </source>
</evidence>
<dbReference type="Gene3D" id="3.40.50.2300">
    <property type="match status" value="2"/>
</dbReference>
<dbReference type="SMART" id="SM01080">
    <property type="entry name" value="CHASE2"/>
    <property type="match status" value="1"/>
</dbReference>
<feature type="modified residue" description="4-aspartylphosphate" evidence="8">
    <location>
        <position position="676"/>
    </location>
</feature>
<dbReference type="InterPro" id="IPR001789">
    <property type="entry name" value="Sig_transdc_resp-reg_receiver"/>
</dbReference>
<dbReference type="InterPro" id="IPR003661">
    <property type="entry name" value="HisK_dim/P_dom"/>
</dbReference>
<dbReference type="PANTHER" id="PTHR45339">
    <property type="entry name" value="HYBRID SIGNAL TRANSDUCTION HISTIDINE KINASE J"/>
    <property type="match status" value="1"/>
</dbReference>
<dbReference type="CDD" id="cd17546">
    <property type="entry name" value="REC_hyHK_CKI1_RcsC-like"/>
    <property type="match status" value="1"/>
</dbReference>
<keyword evidence="9" id="KW-1133">Transmembrane helix</keyword>
<dbReference type="SMART" id="SM00448">
    <property type="entry name" value="REC"/>
    <property type="match status" value="2"/>
</dbReference>
<keyword evidence="4 8" id="KW-0597">Phosphoprotein</keyword>
<evidence type="ECO:0000256" key="3">
    <source>
        <dbReference type="ARBA" id="ARBA00012438"/>
    </source>
</evidence>
<dbReference type="PANTHER" id="PTHR45339:SF1">
    <property type="entry name" value="HYBRID SIGNAL TRANSDUCTION HISTIDINE KINASE J"/>
    <property type="match status" value="1"/>
</dbReference>
<dbReference type="CDD" id="cd16922">
    <property type="entry name" value="HATPase_EvgS-ArcB-TorS-like"/>
    <property type="match status" value="1"/>
</dbReference>
<organism evidence="12 13">
    <name type="scientific">Adonisia turfae CCMR0081</name>
    <dbReference type="NCBI Taxonomy" id="2292702"/>
    <lineage>
        <taxon>Bacteria</taxon>
        <taxon>Bacillati</taxon>
        <taxon>Cyanobacteriota</taxon>
        <taxon>Adonisia</taxon>
        <taxon>Adonisia turfae</taxon>
    </lineage>
</organism>
<evidence type="ECO:0000256" key="8">
    <source>
        <dbReference type="PROSITE-ProRule" id="PRU00169"/>
    </source>
</evidence>
<dbReference type="SUPFAM" id="SSF52172">
    <property type="entry name" value="CheY-like"/>
    <property type="match status" value="2"/>
</dbReference>
<evidence type="ECO:0000259" key="10">
    <source>
        <dbReference type="PROSITE" id="PS50109"/>
    </source>
</evidence>
<dbReference type="Pfam" id="PF05226">
    <property type="entry name" value="CHASE2"/>
    <property type="match status" value="1"/>
</dbReference>
<evidence type="ECO:0000256" key="9">
    <source>
        <dbReference type="SAM" id="Phobius"/>
    </source>
</evidence>
<evidence type="ECO:0000256" key="1">
    <source>
        <dbReference type="ARBA" id="ARBA00000085"/>
    </source>
</evidence>
<feature type="domain" description="Histidine kinase" evidence="10">
    <location>
        <begin position="372"/>
        <end position="606"/>
    </location>
</feature>
<feature type="transmembrane region" description="Helical" evidence="9">
    <location>
        <begin position="282"/>
        <end position="299"/>
    </location>
</feature>
<evidence type="ECO:0000313" key="12">
    <source>
        <dbReference type="EMBL" id="NEZ54752.1"/>
    </source>
</evidence>
<dbReference type="SUPFAM" id="SSF55874">
    <property type="entry name" value="ATPase domain of HSP90 chaperone/DNA topoisomerase II/histidine kinase"/>
    <property type="match status" value="1"/>
</dbReference>
<feature type="modified residue" description="4-aspartylphosphate" evidence="8">
    <location>
        <position position="816"/>
    </location>
</feature>
<accession>A0A6M0RG88</accession>
<protein>
    <recommendedName>
        <fullName evidence="7">Circadian input-output histidine kinase CikA</fullName>
        <ecNumber evidence="3">2.7.13.3</ecNumber>
    </recommendedName>
</protein>